<gene>
    <name evidence="2" type="ORF">SAMN05421739_11158</name>
</gene>
<evidence type="ECO:0000313" key="3">
    <source>
        <dbReference type="Proteomes" id="UP000198724"/>
    </source>
</evidence>
<organism evidence="2 3">
    <name type="scientific">Pontibacter chinhatensis</name>
    <dbReference type="NCBI Taxonomy" id="1436961"/>
    <lineage>
        <taxon>Bacteria</taxon>
        <taxon>Pseudomonadati</taxon>
        <taxon>Bacteroidota</taxon>
        <taxon>Cytophagia</taxon>
        <taxon>Cytophagales</taxon>
        <taxon>Hymenobacteraceae</taxon>
        <taxon>Pontibacter</taxon>
    </lineage>
</organism>
<keyword evidence="3" id="KW-1185">Reference proteome</keyword>
<dbReference type="GO" id="GO:0004803">
    <property type="term" value="F:transposase activity"/>
    <property type="evidence" value="ECO:0007669"/>
    <property type="project" value="InterPro"/>
</dbReference>
<accession>A0A1I2Z520</accession>
<name>A0A1I2Z520_9BACT</name>
<dbReference type="Proteomes" id="UP000198724">
    <property type="component" value="Unassembled WGS sequence"/>
</dbReference>
<dbReference type="InterPro" id="IPR002559">
    <property type="entry name" value="Transposase_11"/>
</dbReference>
<dbReference type="PANTHER" id="PTHR30007:SF1">
    <property type="entry name" value="BLR1914 PROTEIN"/>
    <property type="match status" value="1"/>
</dbReference>
<dbReference type="GO" id="GO:0003677">
    <property type="term" value="F:DNA binding"/>
    <property type="evidence" value="ECO:0007669"/>
    <property type="project" value="InterPro"/>
</dbReference>
<sequence length="115" mass="13660">MAITDAAGLVLSVSIASASPHEVGLVERVLEERFIEPLPQRMIGDRAYDSDPLDEKLRQEGVELIAPHRRNRVKKKTQDGRKLRRYRKRWKVERFFAWLFNFRRTLVRHEYKAEN</sequence>
<feature type="domain" description="Transposase IS4-like" evidence="1">
    <location>
        <begin position="2"/>
        <end position="112"/>
    </location>
</feature>
<proteinExistence type="predicted"/>
<dbReference type="PANTHER" id="PTHR30007">
    <property type="entry name" value="PHP DOMAIN PROTEIN"/>
    <property type="match status" value="1"/>
</dbReference>
<dbReference type="AlphaFoldDB" id="A0A1I2Z520"/>
<reference evidence="3" key="1">
    <citation type="submission" date="2016-10" db="EMBL/GenBank/DDBJ databases">
        <authorList>
            <person name="Varghese N."/>
            <person name="Submissions S."/>
        </authorList>
    </citation>
    <scope>NUCLEOTIDE SEQUENCE [LARGE SCALE GENOMIC DNA]</scope>
    <source>
        <strain evidence="3">LP51</strain>
    </source>
</reference>
<evidence type="ECO:0000259" key="1">
    <source>
        <dbReference type="Pfam" id="PF01609"/>
    </source>
</evidence>
<dbReference type="EMBL" id="FOOT01000011">
    <property type="protein sequence ID" value="SFH32675.1"/>
    <property type="molecule type" value="Genomic_DNA"/>
</dbReference>
<protein>
    <submittedName>
        <fullName evidence="2">Transposase</fullName>
    </submittedName>
</protein>
<dbReference type="GO" id="GO:0006313">
    <property type="term" value="P:DNA transposition"/>
    <property type="evidence" value="ECO:0007669"/>
    <property type="project" value="InterPro"/>
</dbReference>
<evidence type="ECO:0000313" key="2">
    <source>
        <dbReference type="EMBL" id="SFH32675.1"/>
    </source>
</evidence>
<dbReference type="Pfam" id="PF01609">
    <property type="entry name" value="DDE_Tnp_1"/>
    <property type="match status" value="1"/>
</dbReference>